<organism evidence="2 3">
    <name type="scientific">Phytophthora fragariaefolia</name>
    <dbReference type="NCBI Taxonomy" id="1490495"/>
    <lineage>
        <taxon>Eukaryota</taxon>
        <taxon>Sar</taxon>
        <taxon>Stramenopiles</taxon>
        <taxon>Oomycota</taxon>
        <taxon>Peronosporomycetes</taxon>
        <taxon>Peronosporales</taxon>
        <taxon>Peronosporaceae</taxon>
        <taxon>Phytophthora</taxon>
    </lineage>
</organism>
<accession>A0A9W6UDT3</accession>
<feature type="compositionally biased region" description="Basic and acidic residues" evidence="1">
    <location>
        <begin position="92"/>
        <end position="103"/>
    </location>
</feature>
<feature type="region of interest" description="Disordered" evidence="1">
    <location>
        <begin position="1"/>
        <end position="22"/>
    </location>
</feature>
<feature type="region of interest" description="Disordered" evidence="1">
    <location>
        <begin position="45"/>
        <end position="117"/>
    </location>
</feature>
<protein>
    <submittedName>
        <fullName evidence="2">Unnamed protein product</fullName>
    </submittedName>
</protein>
<evidence type="ECO:0000313" key="3">
    <source>
        <dbReference type="Proteomes" id="UP001165121"/>
    </source>
</evidence>
<comment type="caution">
    <text evidence="2">The sequence shown here is derived from an EMBL/GenBank/DDBJ whole genome shotgun (WGS) entry which is preliminary data.</text>
</comment>
<dbReference type="EMBL" id="BSXT01000641">
    <property type="protein sequence ID" value="GMF31610.1"/>
    <property type="molecule type" value="Genomic_DNA"/>
</dbReference>
<gene>
    <name evidence="2" type="ORF">Pfra01_000730100</name>
</gene>
<keyword evidence="3" id="KW-1185">Reference proteome</keyword>
<dbReference type="OrthoDB" id="128250at2759"/>
<proteinExistence type="predicted"/>
<feature type="compositionally biased region" description="Low complexity" evidence="1">
    <location>
        <begin position="47"/>
        <end position="62"/>
    </location>
</feature>
<dbReference type="Proteomes" id="UP001165121">
    <property type="component" value="Unassembled WGS sequence"/>
</dbReference>
<evidence type="ECO:0000256" key="1">
    <source>
        <dbReference type="SAM" id="MobiDB-lite"/>
    </source>
</evidence>
<dbReference type="AlphaFoldDB" id="A0A9W6UDT3"/>
<reference evidence="2" key="1">
    <citation type="submission" date="2023-04" db="EMBL/GenBank/DDBJ databases">
        <title>Phytophthora fragariaefolia NBRC 109709.</title>
        <authorList>
            <person name="Ichikawa N."/>
            <person name="Sato H."/>
            <person name="Tonouchi N."/>
        </authorList>
    </citation>
    <scope>NUCLEOTIDE SEQUENCE</scope>
    <source>
        <strain evidence="2">NBRC 109709</strain>
    </source>
</reference>
<name>A0A9W6UDT3_9STRA</name>
<evidence type="ECO:0000313" key="2">
    <source>
        <dbReference type="EMBL" id="GMF31610.1"/>
    </source>
</evidence>
<sequence>MEHVARFTNPQGVYNKATGTWDPPPDHLWNGKYWYEPPKAEIKRAAAKVVTSNKSTSKNSAKTQSRRETDESSSDAVEKAGSGTQCIVARVMTEKKAGHESDGAGKSSGSECFHCEQ</sequence>